<dbReference type="InterPro" id="IPR009075">
    <property type="entry name" value="AcylCo_DH/oxidase_C"/>
</dbReference>
<dbReference type="Gene3D" id="2.40.110.10">
    <property type="entry name" value="Butyryl-CoA Dehydrogenase, subunit A, domain 2"/>
    <property type="match status" value="1"/>
</dbReference>
<evidence type="ECO:0000256" key="3">
    <source>
        <dbReference type="ARBA" id="ARBA00022630"/>
    </source>
</evidence>
<evidence type="ECO:0000256" key="4">
    <source>
        <dbReference type="ARBA" id="ARBA00022827"/>
    </source>
</evidence>
<reference evidence="10" key="1">
    <citation type="journal article" date="2019" name="Int. J. Syst. Evol. Microbiol.">
        <title>The Global Catalogue of Microorganisms (GCM) 10K type strain sequencing project: providing services to taxonomists for standard genome sequencing and annotation.</title>
        <authorList>
            <consortium name="The Broad Institute Genomics Platform"/>
            <consortium name="The Broad Institute Genome Sequencing Center for Infectious Disease"/>
            <person name="Wu L."/>
            <person name="Ma J."/>
        </authorList>
    </citation>
    <scope>NUCLEOTIDE SEQUENCE [LARGE SCALE GENOMIC DNA]</scope>
    <source>
        <strain evidence="10">CCUG 55250</strain>
    </source>
</reference>
<dbReference type="PROSITE" id="PS00073">
    <property type="entry name" value="ACYL_COA_DH_2"/>
    <property type="match status" value="1"/>
</dbReference>
<dbReference type="PANTHER" id="PTHR43884">
    <property type="entry name" value="ACYL-COA DEHYDROGENASE"/>
    <property type="match status" value="1"/>
</dbReference>
<evidence type="ECO:0000259" key="8">
    <source>
        <dbReference type="Pfam" id="PF02771"/>
    </source>
</evidence>
<dbReference type="CDD" id="cd01158">
    <property type="entry name" value="SCAD_SBCAD"/>
    <property type="match status" value="1"/>
</dbReference>
<evidence type="ECO:0000259" key="6">
    <source>
        <dbReference type="Pfam" id="PF00441"/>
    </source>
</evidence>
<keyword evidence="5" id="KW-0560">Oxidoreductase</keyword>
<feature type="domain" description="Acyl-CoA dehydrogenase/oxidase C-terminal" evidence="6">
    <location>
        <begin position="239"/>
        <end position="385"/>
    </location>
</feature>
<dbReference type="InterPro" id="IPR036250">
    <property type="entry name" value="AcylCo_DH-like_C"/>
</dbReference>
<proteinExistence type="inferred from homology"/>
<gene>
    <name evidence="9" type="ORF">ACFPMF_16290</name>
</gene>
<accession>A0ABW0IEI2</accession>
<dbReference type="InterPro" id="IPR006089">
    <property type="entry name" value="Acyl-CoA_DH_CS"/>
</dbReference>
<evidence type="ECO:0000256" key="5">
    <source>
        <dbReference type="RuleBase" id="RU362125"/>
    </source>
</evidence>
<name>A0ABW0IEI2_9BACT</name>
<feature type="domain" description="Acyl-CoA dehydrogenase/oxidase N-terminal" evidence="8">
    <location>
        <begin position="14"/>
        <end position="126"/>
    </location>
</feature>
<evidence type="ECO:0000256" key="1">
    <source>
        <dbReference type="ARBA" id="ARBA00001974"/>
    </source>
</evidence>
<keyword evidence="10" id="KW-1185">Reference proteome</keyword>
<dbReference type="PROSITE" id="PS00072">
    <property type="entry name" value="ACYL_COA_DH_1"/>
    <property type="match status" value="1"/>
</dbReference>
<dbReference type="Pfam" id="PF02771">
    <property type="entry name" value="Acyl-CoA_dh_N"/>
    <property type="match status" value="1"/>
</dbReference>
<dbReference type="Pfam" id="PF02770">
    <property type="entry name" value="Acyl-CoA_dh_M"/>
    <property type="match status" value="1"/>
</dbReference>
<protein>
    <submittedName>
        <fullName evidence="9">Acyl-CoA dehydrogenase</fullName>
    </submittedName>
</protein>
<dbReference type="InterPro" id="IPR006091">
    <property type="entry name" value="Acyl-CoA_Oxase/DH_mid-dom"/>
</dbReference>
<dbReference type="SUPFAM" id="SSF56645">
    <property type="entry name" value="Acyl-CoA dehydrogenase NM domain-like"/>
    <property type="match status" value="1"/>
</dbReference>
<dbReference type="Proteomes" id="UP001596106">
    <property type="component" value="Unassembled WGS sequence"/>
</dbReference>
<comment type="caution">
    <text evidence="9">The sequence shown here is derived from an EMBL/GenBank/DDBJ whole genome shotgun (WGS) entry which is preliminary data.</text>
</comment>
<comment type="similarity">
    <text evidence="2 5">Belongs to the acyl-CoA dehydrogenase family.</text>
</comment>
<feature type="domain" description="Acyl-CoA oxidase/dehydrogenase middle" evidence="7">
    <location>
        <begin position="130"/>
        <end position="225"/>
    </location>
</feature>
<dbReference type="Gene3D" id="1.20.140.10">
    <property type="entry name" value="Butyryl-CoA Dehydrogenase, subunit A, domain 3"/>
    <property type="match status" value="1"/>
</dbReference>
<dbReference type="EMBL" id="JBHSMA010000004">
    <property type="protein sequence ID" value="MFC5410880.1"/>
    <property type="molecule type" value="Genomic_DNA"/>
</dbReference>
<dbReference type="Pfam" id="PF00441">
    <property type="entry name" value="Acyl-CoA_dh_1"/>
    <property type="match status" value="1"/>
</dbReference>
<keyword evidence="3 5" id="KW-0285">Flavoprotein</keyword>
<dbReference type="Gene3D" id="1.10.540.10">
    <property type="entry name" value="Acyl-CoA dehydrogenase/oxidase, N-terminal domain"/>
    <property type="match status" value="1"/>
</dbReference>
<dbReference type="InterPro" id="IPR037069">
    <property type="entry name" value="AcylCoA_DH/ox_N_sf"/>
</dbReference>
<dbReference type="InterPro" id="IPR009100">
    <property type="entry name" value="AcylCoA_DH/oxidase_NM_dom_sf"/>
</dbReference>
<dbReference type="InterPro" id="IPR046373">
    <property type="entry name" value="Acyl-CoA_Oxase/DH_mid-dom_sf"/>
</dbReference>
<dbReference type="InterPro" id="IPR013786">
    <property type="entry name" value="AcylCoA_DH/ox_N"/>
</dbReference>
<comment type="cofactor">
    <cofactor evidence="1 5">
        <name>FAD</name>
        <dbReference type="ChEBI" id="CHEBI:57692"/>
    </cofactor>
</comment>
<evidence type="ECO:0000256" key="2">
    <source>
        <dbReference type="ARBA" id="ARBA00009347"/>
    </source>
</evidence>
<evidence type="ECO:0000313" key="9">
    <source>
        <dbReference type="EMBL" id="MFC5410880.1"/>
    </source>
</evidence>
<organism evidence="9 10">
    <name type="scientific">Larkinella bovis</name>
    <dbReference type="NCBI Taxonomy" id="683041"/>
    <lineage>
        <taxon>Bacteria</taxon>
        <taxon>Pseudomonadati</taxon>
        <taxon>Bacteroidota</taxon>
        <taxon>Cytophagia</taxon>
        <taxon>Cytophagales</taxon>
        <taxon>Spirosomataceae</taxon>
        <taxon>Larkinella</taxon>
    </lineage>
</organism>
<sequence length="387" mass="42466">MTSYELSGLNFNLTEEHLAVREAARDFAQTELLPGVIERDSAAKFPTEQVRRLSELGFLGMMVSPDYGGGGMDTVSYVIAMEELSKVDASCSVIVSVNNSLVCWGLEQFGSEEQKQKYLTRLATGEIIGAFCLSEPEAGSDATSQHTTALDQGDHFLLNGTKNWITNGGSAGVYLVIAQTDVEKKHRGINCLIVEKGQDGFVVGKKEDKMGIRASDTHSLMFTDVKVPKENRIGEDGFGFKFAMSTLNGGRIGIAAQALGIAAGAYELALKYAQERQSFGKKIFDHQAIQFKLAEMATKIEAARLLVYKAARLKDEQKDFVQAAAMAKLFASEVAMWATTEAVQIHGGYGYVKEYHVERLMRDAKITQIYEGTSEIQKLVIARELIK</sequence>
<dbReference type="PIRSF" id="PIRSF016578">
    <property type="entry name" value="HsaA"/>
    <property type="match status" value="1"/>
</dbReference>
<evidence type="ECO:0000313" key="10">
    <source>
        <dbReference type="Proteomes" id="UP001596106"/>
    </source>
</evidence>
<evidence type="ECO:0000259" key="7">
    <source>
        <dbReference type="Pfam" id="PF02770"/>
    </source>
</evidence>
<dbReference type="PANTHER" id="PTHR43884:SF12">
    <property type="entry name" value="ISOVALERYL-COA DEHYDROGENASE, MITOCHONDRIAL-RELATED"/>
    <property type="match status" value="1"/>
</dbReference>
<dbReference type="SUPFAM" id="SSF47203">
    <property type="entry name" value="Acyl-CoA dehydrogenase C-terminal domain-like"/>
    <property type="match status" value="1"/>
</dbReference>
<dbReference type="RefSeq" id="WP_379847032.1">
    <property type="nucleotide sequence ID" value="NZ_JBHSMA010000004.1"/>
</dbReference>
<keyword evidence="4 5" id="KW-0274">FAD</keyword>